<evidence type="ECO:0000313" key="2">
    <source>
        <dbReference type="EMBL" id="CXJ20091.1"/>
    </source>
</evidence>
<feature type="signal peptide" evidence="1">
    <location>
        <begin position="1"/>
        <end position="24"/>
    </location>
</feature>
<dbReference type="EMBL" id="LT608262">
    <property type="protein sequence ID" value="SCO64252.1"/>
    <property type="molecule type" value="Genomic_DNA"/>
</dbReference>
<keyword evidence="1" id="KW-0732">Signal</keyword>
<feature type="chain" id="PRO_5014243048" evidence="1">
    <location>
        <begin position="25"/>
        <end position="214"/>
    </location>
</feature>
<evidence type="ECO:0000313" key="3">
    <source>
        <dbReference type="EMBL" id="SCM26523.1"/>
    </source>
</evidence>
<dbReference type="EMBL" id="LT160034">
    <property type="protein sequence ID" value="CXJ20091.1"/>
    <property type="molecule type" value="Genomic_DNA"/>
</dbReference>
<gene>
    <name evidence="2" type="primary">MDV1</name>
    <name evidence="2" type="ORF">PBK173_000459900</name>
    <name evidence="4" type="ORF">PBNK65E_000449800</name>
    <name evidence="3" type="ORF">PBNK65NY_000448600</name>
    <name evidence="6" type="ORF">PBSP11A_000449600</name>
    <name evidence="5" type="ORF">PBSP11RLL_000448900</name>
</gene>
<evidence type="ECO:0000313" key="4">
    <source>
        <dbReference type="EMBL" id="SCN28501.1"/>
    </source>
</evidence>
<dbReference type="Proteomes" id="UP000516480">
    <property type="component" value="Chromosome 14"/>
</dbReference>
<evidence type="ECO:0000313" key="9">
    <source>
        <dbReference type="Proteomes" id="UP000219974"/>
    </source>
</evidence>
<dbReference type="Proteomes" id="UP000220214">
    <property type="component" value="Chromosome 14"/>
</dbReference>
<dbReference type="Proteomes" id="UP000069549">
    <property type="component" value="Chromosome 14"/>
</dbReference>
<dbReference type="AlphaFoldDB" id="A0A0Z0AUI8"/>
<dbReference type="OrthoDB" id="371401at2759"/>
<proteinExistence type="predicted"/>
<organism evidence="2 7">
    <name type="scientific">Plasmodium berghei</name>
    <dbReference type="NCBI Taxonomy" id="5821"/>
    <lineage>
        <taxon>Eukaryota</taxon>
        <taxon>Sar</taxon>
        <taxon>Alveolata</taxon>
        <taxon>Apicomplexa</taxon>
        <taxon>Aconoidasida</taxon>
        <taxon>Haemosporida</taxon>
        <taxon>Plasmodiidae</taxon>
        <taxon>Plasmodium</taxon>
        <taxon>Plasmodium (Vinckeia)</taxon>
    </lineage>
</organism>
<sequence>MKCINIPTSTIGCLLLFFLSSQNAQYECMNIKGSSNNGSGGKANFNVQDGKLNTKWSDNGYSFMDLIKNGYVKNKDLDDIKDDLASELATKIQNSISKYIKEDNDEDELNDDDIKNLKIYVKEISGYVGLKAADLLDKNLESALKPLIENKSFDKSESKLSNEGTSSFRFNNEIIDDEDPEEEIDHFADDLTDKYEVKQNENLEQYEKDINPHH</sequence>
<dbReference type="OMA" id="EIKTHNN"/>
<evidence type="ECO:0000256" key="1">
    <source>
        <dbReference type="SAM" id="SignalP"/>
    </source>
</evidence>
<dbReference type="SMR" id="A0A0Z0AUI8"/>
<evidence type="ECO:0000313" key="11">
    <source>
        <dbReference type="Proteomes" id="UP000516480"/>
    </source>
</evidence>
<evidence type="ECO:0000313" key="10">
    <source>
        <dbReference type="Proteomes" id="UP000220214"/>
    </source>
</evidence>
<dbReference type="EMBL" id="LT608150">
    <property type="protein sequence ID" value="SCM26523.1"/>
    <property type="molecule type" value="Genomic_DNA"/>
</dbReference>
<dbReference type="Proteomes" id="UP000219860">
    <property type="component" value="Chromosome 14"/>
</dbReference>
<evidence type="ECO:0000313" key="8">
    <source>
        <dbReference type="Proteomes" id="UP000219860"/>
    </source>
</evidence>
<name>A0A0Z0AUI8_PLABE</name>
<evidence type="ECO:0000313" key="5">
    <source>
        <dbReference type="EMBL" id="SCO62691.1"/>
    </source>
</evidence>
<dbReference type="Proteomes" id="UP000219974">
    <property type="component" value="Chromosome 14"/>
</dbReference>
<accession>A0A0Z0AUI8</accession>
<dbReference type="EMBL" id="LT608278">
    <property type="protein sequence ID" value="SCO62691.1"/>
    <property type="molecule type" value="Genomic_DNA"/>
</dbReference>
<reference evidence="2 7" key="1">
    <citation type="submission" date="2016-02" db="EMBL/GenBank/DDBJ databases">
        <authorList>
            <consortium name="Pathogen Informatics"/>
        </authorList>
    </citation>
    <scope>NUCLEOTIDE SEQUENCE [LARGE SCALE GENOMIC DNA]</scope>
    <source>
        <strain evidence="2 7">K173</strain>
        <strain evidence="3 11">NK65 ny</strain>
        <strain evidence="4 10">NK65e</strain>
        <strain evidence="6 8">SP11 Antwerpcl1</strain>
        <strain evidence="5 9">SP11 RLL</strain>
    </source>
</reference>
<dbReference type="VEuPathDB" id="PlasmoDB:PBANKA_1432200"/>
<evidence type="ECO:0000313" key="7">
    <source>
        <dbReference type="Proteomes" id="UP000069549"/>
    </source>
</evidence>
<dbReference type="EMBL" id="LT614640">
    <property type="protein sequence ID" value="SCN28501.1"/>
    <property type="molecule type" value="Genomic_DNA"/>
</dbReference>
<evidence type="ECO:0000313" key="6">
    <source>
        <dbReference type="EMBL" id="SCO64252.1"/>
    </source>
</evidence>
<protein>
    <submittedName>
        <fullName evidence="2">Male development gene 1</fullName>
    </submittedName>
</protein>